<dbReference type="AlphaFoldDB" id="A0A1Q3C5F5"/>
<dbReference type="CDD" id="cd01837">
    <property type="entry name" value="SGNH_plant_lipase_like"/>
    <property type="match status" value="1"/>
</dbReference>
<dbReference type="PANTHER" id="PTHR46020">
    <property type="entry name" value="OSJNBB0059K02.9 PROTEIN"/>
    <property type="match status" value="1"/>
</dbReference>
<dbReference type="Gene3D" id="3.40.50.1110">
    <property type="entry name" value="SGNH hydrolase"/>
    <property type="match status" value="1"/>
</dbReference>
<comment type="caution">
    <text evidence="5">The sequence shown here is derived from an EMBL/GenBank/DDBJ whole genome shotgun (WGS) entry which is preliminary data.</text>
</comment>
<dbReference type="GO" id="GO:0016788">
    <property type="term" value="F:hydrolase activity, acting on ester bonds"/>
    <property type="evidence" value="ECO:0007669"/>
    <property type="project" value="InterPro"/>
</dbReference>
<feature type="non-terminal residue" evidence="5">
    <location>
        <position position="310"/>
    </location>
</feature>
<keyword evidence="6" id="KW-1185">Reference proteome</keyword>
<keyword evidence="3" id="KW-0442">Lipid degradation</keyword>
<evidence type="ECO:0000256" key="2">
    <source>
        <dbReference type="ARBA" id="ARBA00022801"/>
    </source>
</evidence>
<dbReference type="PANTHER" id="PTHR46020:SF4">
    <property type="entry name" value="OS04G0650200 PROTEIN"/>
    <property type="match status" value="1"/>
</dbReference>
<dbReference type="InterPro" id="IPR001087">
    <property type="entry name" value="GDSL"/>
</dbReference>
<dbReference type="InterPro" id="IPR036514">
    <property type="entry name" value="SGNH_hydro_sf"/>
</dbReference>
<evidence type="ECO:0000256" key="3">
    <source>
        <dbReference type="ARBA" id="ARBA00022963"/>
    </source>
</evidence>
<gene>
    <name evidence="5" type="ORF">CFOL_v3_18771</name>
</gene>
<dbReference type="Pfam" id="PF00657">
    <property type="entry name" value="Lipase_GDSL"/>
    <property type="match status" value="1"/>
</dbReference>
<dbReference type="InterPro" id="IPR035669">
    <property type="entry name" value="SGNH_plant_lipase-like"/>
</dbReference>
<reference evidence="6" key="1">
    <citation type="submission" date="2016-04" db="EMBL/GenBank/DDBJ databases">
        <title>Cephalotus genome sequencing.</title>
        <authorList>
            <person name="Fukushima K."/>
            <person name="Hasebe M."/>
            <person name="Fang X."/>
        </authorList>
    </citation>
    <scope>NUCLEOTIDE SEQUENCE [LARGE SCALE GENOMIC DNA]</scope>
    <source>
        <strain evidence="6">cv. St1</strain>
    </source>
</reference>
<dbReference type="OrthoDB" id="1600564at2759"/>
<dbReference type="STRING" id="3775.A0A1Q3C5F5"/>
<organism evidence="5 6">
    <name type="scientific">Cephalotus follicularis</name>
    <name type="common">Albany pitcher plant</name>
    <dbReference type="NCBI Taxonomy" id="3775"/>
    <lineage>
        <taxon>Eukaryota</taxon>
        <taxon>Viridiplantae</taxon>
        <taxon>Streptophyta</taxon>
        <taxon>Embryophyta</taxon>
        <taxon>Tracheophyta</taxon>
        <taxon>Spermatophyta</taxon>
        <taxon>Magnoliopsida</taxon>
        <taxon>eudicotyledons</taxon>
        <taxon>Gunneridae</taxon>
        <taxon>Pentapetalae</taxon>
        <taxon>rosids</taxon>
        <taxon>fabids</taxon>
        <taxon>Oxalidales</taxon>
        <taxon>Cephalotaceae</taxon>
        <taxon>Cephalotus</taxon>
    </lineage>
</organism>
<evidence type="ECO:0000256" key="1">
    <source>
        <dbReference type="ARBA" id="ARBA00008668"/>
    </source>
</evidence>
<evidence type="ECO:0000313" key="6">
    <source>
        <dbReference type="Proteomes" id="UP000187406"/>
    </source>
</evidence>
<protein>
    <submittedName>
        <fullName evidence="5">Lipase_GDSL domain-containing protein</fullName>
    </submittedName>
</protein>
<accession>A0A1Q3C5F5</accession>
<keyword evidence="2" id="KW-0378">Hydrolase</keyword>
<keyword evidence="4" id="KW-0443">Lipid metabolism</keyword>
<dbReference type="GO" id="GO:0016042">
    <property type="term" value="P:lipid catabolic process"/>
    <property type="evidence" value="ECO:0007669"/>
    <property type="project" value="UniProtKB-KW"/>
</dbReference>
<sequence length="310" mass="34501">KLFVFGDSYVDTGNWGKFANSWKEPYGITFPGKPVGRFSDGRVLTDYIASFLGIRTPVAYSEKVQSNLKHGINFAYGGTGVFDTLIPAPNMTTQIRFFQHLLKDKVYTKHDLRSSVALVSVAGNDYAAYILRNGSLEGISTFTKSLIKQLAVDLKQIHRLGVKKIAITGIGPVGCLPLSTAPHSYSDCNETFNLLAKFHNQILHQAVKNLNKESKKCVFVTLDIYSAFMSAIKKQKTQAGKLKSKYTNPLKPCCVGITNRDTCGSVDEKGTKKYVVCKNPKLSFFWDAVHPSQNGWHEVYLALRHSLHKL</sequence>
<dbReference type="SUPFAM" id="SSF52266">
    <property type="entry name" value="SGNH hydrolase"/>
    <property type="match status" value="1"/>
</dbReference>
<evidence type="ECO:0000313" key="5">
    <source>
        <dbReference type="EMBL" id="GAV75292.1"/>
    </source>
</evidence>
<name>A0A1Q3C5F5_CEPFO</name>
<dbReference type="InParanoid" id="A0A1Q3C5F5"/>
<proteinExistence type="inferred from homology"/>
<dbReference type="EMBL" id="BDDD01001343">
    <property type="protein sequence ID" value="GAV75292.1"/>
    <property type="molecule type" value="Genomic_DNA"/>
</dbReference>
<evidence type="ECO:0000256" key="4">
    <source>
        <dbReference type="ARBA" id="ARBA00023098"/>
    </source>
</evidence>
<comment type="similarity">
    <text evidence="1">Belongs to the 'GDSL' lipolytic enzyme family.</text>
</comment>
<feature type="non-terminal residue" evidence="5">
    <location>
        <position position="1"/>
    </location>
</feature>
<dbReference type="Proteomes" id="UP000187406">
    <property type="component" value="Unassembled WGS sequence"/>
</dbReference>